<sequence>MTVSKRPLVLRLYPPGIPDGHPGGPWTGLMVRASVPSGSHTSRPTLSRFPYRLTSPHERWALSVTTVLHTCILMSPEVRELSHGQFLVGGAIATSCRGGFGAKGEPVRRST</sequence>
<evidence type="ECO:0000313" key="1">
    <source>
        <dbReference type="EMBL" id="KAK3783780.1"/>
    </source>
</evidence>
<protein>
    <submittedName>
        <fullName evidence="1">Uncharacterized protein</fullName>
    </submittedName>
</protein>
<dbReference type="AlphaFoldDB" id="A0AAE1DVF0"/>
<dbReference type="Proteomes" id="UP001283361">
    <property type="component" value="Unassembled WGS sequence"/>
</dbReference>
<comment type="caution">
    <text evidence="1">The sequence shown here is derived from an EMBL/GenBank/DDBJ whole genome shotgun (WGS) entry which is preliminary data.</text>
</comment>
<gene>
    <name evidence="1" type="ORF">RRG08_063441</name>
</gene>
<reference evidence="1" key="1">
    <citation type="journal article" date="2023" name="G3 (Bethesda)">
        <title>A reference genome for the long-term kleptoplast-retaining sea slug Elysia crispata morphotype clarki.</title>
        <authorList>
            <person name="Eastman K.E."/>
            <person name="Pendleton A.L."/>
            <person name="Shaikh M.A."/>
            <person name="Suttiyut T."/>
            <person name="Ogas R."/>
            <person name="Tomko P."/>
            <person name="Gavelis G."/>
            <person name="Widhalm J.R."/>
            <person name="Wisecaver J.H."/>
        </authorList>
    </citation>
    <scope>NUCLEOTIDE SEQUENCE</scope>
    <source>
        <strain evidence="1">ECLA1</strain>
    </source>
</reference>
<accession>A0AAE1DVF0</accession>
<keyword evidence="2" id="KW-1185">Reference proteome</keyword>
<name>A0AAE1DVF0_9GAST</name>
<dbReference type="EMBL" id="JAWDGP010002355">
    <property type="protein sequence ID" value="KAK3783780.1"/>
    <property type="molecule type" value="Genomic_DNA"/>
</dbReference>
<evidence type="ECO:0000313" key="2">
    <source>
        <dbReference type="Proteomes" id="UP001283361"/>
    </source>
</evidence>
<organism evidence="1 2">
    <name type="scientific">Elysia crispata</name>
    <name type="common">lettuce slug</name>
    <dbReference type="NCBI Taxonomy" id="231223"/>
    <lineage>
        <taxon>Eukaryota</taxon>
        <taxon>Metazoa</taxon>
        <taxon>Spiralia</taxon>
        <taxon>Lophotrochozoa</taxon>
        <taxon>Mollusca</taxon>
        <taxon>Gastropoda</taxon>
        <taxon>Heterobranchia</taxon>
        <taxon>Euthyneura</taxon>
        <taxon>Panpulmonata</taxon>
        <taxon>Sacoglossa</taxon>
        <taxon>Placobranchoidea</taxon>
        <taxon>Plakobranchidae</taxon>
        <taxon>Elysia</taxon>
    </lineage>
</organism>
<proteinExistence type="predicted"/>